<keyword evidence="2" id="KW-0862">Zinc</keyword>
<dbReference type="EMBL" id="LVLJ01000840">
    <property type="protein sequence ID" value="OAE32340.1"/>
    <property type="molecule type" value="Genomic_DNA"/>
</dbReference>
<comment type="caution">
    <text evidence="5">The sequence shown here is derived from an EMBL/GenBank/DDBJ whole genome shotgun (WGS) entry which is preliminary data.</text>
</comment>
<protein>
    <recommendedName>
        <fullName evidence="4">C2H2-type domain-containing protein</fullName>
    </recommendedName>
</protein>
<evidence type="ECO:0000256" key="2">
    <source>
        <dbReference type="PROSITE-ProRule" id="PRU00042"/>
    </source>
</evidence>
<organism evidence="5 6">
    <name type="scientific">Marchantia polymorpha subsp. ruderalis</name>
    <dbReference type="NCBI Taxonomy" id="1480154"/>
    <lineage>
        <taxon>Eukaryota</taxon>
        <taxon>Viridiplantae</taxon>
        <taxon>Streptophyta</taxon>
        <taxon>Embryophyta</taxon>
        <taxon>Marchantiophyta</taxon>
        <taxon>Marchantiopsida</taxon>
        <taxon>Marchantiidae</taxon>
        <taxon>Marchantiales</taxon>
        <taxon>Marchantiaceae</taxon>
        <taxon>Marchantia</taxon>
    </lineage>
</organism>
<evidence type="ECO:0000313" key="6">
    <source>
        <dbReference type="Proteomes" id="UP000077202"/>
    </source>
</evidence>
<keyword evidence="6" id="KW-1185">Reference proteome</keyword>
<dbReference type="Proteomes" id="UP000077202">
    <property type="component" value="Unassembled WGS sequence"/>
</dbReference>
<feature type="compositionally biased region" description="Polar residues" evidence="3">
    <location>
        <begin position="280"/>
        <end position="297"/>
    </location>
</feature>
<feature type="region of interest" description="Disordered" evidence="3">
    <location>
        <begin position="268"/>
        <end position="305"/>
    </location>
</feature>
<dbReference type="PANTHER" id="PTHR45878:SF44">
    <property type="entry name" value="C2H2-TYPE DOMAIN-CONTAINING PROTEIN"/>
    <property type="match status" value="1"/>
</dbReference>
<dbReference type="InterPro" id="IPR036236">
    <property type="entry name" value="Znf_C2H2_sf"/>
</dbReference>
<sequence>MNAKREQSEPRGREGRAGRGRRSGLRWARERRAGQSWGPTFEVVLRGYIANVAKQSGSLKIEQRTVGALDFCWLHRKNSKAVTVEIWVVRVLLELSTSNREAKLFSAYCSRNGTAEEVRQCYQEQVQHGSETTEIAASQFTMPNMAVSTTVLEAHASTRDSALHKQNTPPLPPMPLSCASFQGMEREFGDYPLMPTVSPALLQLSGNRNLSPTLSHYKMPASGFNSMNPVSTPVMHPNLVMTLKSIISPSPDMCDQATKVAETLKGVEGYGQQQQQQQQSSDMDSVLTSSLYSSGTPPSVLKQEVFPPGEVDDDEAAVVSVDLIQNRRPFKCGFGSCNKTFKNPQTMKMHHKTHYSDDSSYRFGTNPHVLSTVPSAYKAGHNKKIPSRCPICKKTFVGLYELRRHFGRKHSEGEKTFACKKCGKKFYIEVDLRDHEKLCGEPIECKCGMKFAFKCNLVAHKKGHPECQDHPPSAEEDQQQLKQQQEGKGVVAPSTPSESPRSTRDLYSMRHNPRSATRYRMGTVFPNPSPFHNPMHDLFFNQTKLDIMANESSQTTLPELPLMFSDNQLKDVAKVTPQQFSSQSSLGDSSLVPSKPYFQSKGASTIVNPLSSQSSPGSLYRQNYLF</sequence>
<evidence type="ECO:0000256" key="1">
    <source>
        <dbReference type="ARBA" id="ARBA00023452"/>
    </source>
</evidence>
<feature type="compositionally biased region" description="Basic and acidic residues" evidence="3">
    <location>
        <begin position="1"/>
        <end position="17"/>
    </location>
</feature>
<gene>
    <name evidence="5" type="ORF">AXG93_3017s1100</name>
</gene>
<dbReference type="GO" id="GO:0003700">
    <property type="term" value="F:DNA-binding transcription factor activity"/>
    <property type="evidence" value="ECO:0007669"/>
    <property type="project" value="InterPro"/>
</dbReference>
<keyword evidence="2" id="KW-0863">Zinc-finger</keyword>
<dbReference type="GO" id="GO:0008270">
    <property type="term" value="F:zinc ion binding"/>
    <property type="evidence" value="ECO:0007669"/>
    <property type="project" value="UniProtKB-KW"/>
</dbReference>
<evidence type="ECO:0000313" key="5">
    <source>
        <dbReference type="EMBL" id="OAE32340.1"/>
    </source>
</evidence>
<dbReference type="PROSITE" id="PS50157">
    <property type="entry name" value="ZINC_FINGER_C2H2_2"/>
    <property type="match status" value="2"/>
</dbReference>
<dbReference type="InterPro" id="IPR043584">
    <property type="entry name" value="WIP1/2/3/4/5/6"/>
</dbReference>
<dbReference type="AlphaFoldDB" id="A0A176WGI6"/>
<accession>A0A176WGI6</accession>
<comment type="similarity">
    <text evidence="1">Belongs to the WIP C2H2-type zinc-finger protein family.</text>
</comment>
<dbReference type="PROSITE" id="PS00028">
    <property type="entry name" value="ZINC_FINGER_C2H2_1"/>
    <property type="match status" value="1"/>
</dbReference>
<feature type="domain" description="C2H2-type" evidence="4">
    <location>
        <begin position="417"/>
        <end position="438"/>
    </location>
</feature>
<feature type="region of interest" description="Disordered" evidence="3">
    <location>
        <begin position="1"/>
        <end position="25"/>
    </location>
</feature>
<dbReference type="Gene3D" id="3.30.160.60">
    <property type="entry name" value="Classic Zinc Finger"/>
    <property type="match status" value="2"/>
</dbReference>
<keyword evidence="2" id="KW-0479">Metal-binding</keyword>
<dbReference type="InterPro" id="IPR013087">
    <property type="entry name" value="Znf_C2H2_type"/>
</dbReference>
<dbReference type="Pfam" id="PF00096">
    <property type="entry name" value="zf-C2H2"/>
    <property type="match status" value="1"/>
</dbReference>
<dbReference type="SMART" id="SM00355">
    <property type="entry name" value="ZnF_C2H2"/>
    <property type="match status" value="4"/>
</dbReference>
<dbReference type="PANTHER" id="PTHR45878">
    <property type="entry name" value="ZINC FINGER PROTEIN WIP2"/>
    <property type="match status" value="1"/>
</dbReference>
<feature type="region of interest" description="Disordered" evidence="3">
    <location>
        <begin position="464"/>
        <end position="519"/>
    </location>
</feature>
<feature type="compositionally biased region" description="Basic and acidic residues" evidence="3">
    <location>
        <begin position="464"/>
        <end position="473"/>
    </location>
</feature>
<feature type="domain" description="C2H2-type" evidence="4">
    <location>
        <begin position="330"/>
        <end position="359"/>
    </location>
</feature>
<proteinExistence type="inferred from homology"/>
<reference evidence="5" key="1">
    <citation type="submission" date="2016-03" db="EMBL/GenBank/DDBJ databases">
        <title>Mechanisms controlling the formation of the plant cell surface in tip-growing cells are functionally conserved among land plants.</title>
        <authorList>
            <person name="Honkanen S."/>
            <person name="Jones V.A."/>
            <person name="Morieri G."/>
            <person name="Champion C."/>
            <person name="Hetherington A.J."/>
            <person name="Kelly S."/>
            <person name="Saint-Marcoux D."/>
            <person name="Proust H."/>
            <person name="Prescott H."/>
            <person name="Dolan L."/>
        </authorList>
    </citation>
    <scope>NUCLEOTIDE SEQUENCE [LARGE SCALE GENOMIC DNA]</scope>
    <source>
        <tissue evidence="5">Whole gametophyte</tissue>
    </source>
</reference>
<evidence type="ECO:0000259" key="4">
    <source>
        <dbReference type="PROSITE" id="PS50157"/>
    </source>
</evidence>
<name>A0A176WGI6_MARPO</name>
<evidence type="ECO:0000256" key="3">
    <source>
        <dbReference type="SAM" id="MobiDB-lite"/>
    </source>
</evidence>
<dbReference type="SUPFAM" id="SSF57667">
    <property type="entry name" value="beta-beta-alpha zinc fingers"/>
    <property type="match status" value="2"/>
</dbReference>